<dbReference type="Gene3D" id="3.20.20.70">
    <property type="entry name" value="Aldolase class I"/>
    <property type="match status" value="1"/>
</dbReference>
<proteinExistence type="inferred from homology"/>
<evidence type="ECO:0000256" key="4">
    <source>
        <dbReference type="ARBA" id="ARBA00023239"/>
    </source>
</evidence>
<dbReference type="STRING" id="269670.SAMN02982927_02768"/>
<comment type="pathway">
    <text evidence="1">Carbohydrate acid metabolism.</text>
</comment>
<reference evidence="7" key="1">
    <citation type="submission" date="2016-10" db="EMBL/GenBank/DDBJ databases">
        <authorList>
            <person name="Varghese N."/>
            <person name="Submissions S."/>
        </authorList>
    </citation>
    <scope>NUCLEOTIDE SEQUENCE [LARGE SCALE GENOMIC DNA]</scope>
    <source>
        <strain evidence="7">ATCC 700379</strain>
    </source>
</reference>
<keyword evidence="4" id="KW-0456">Lyase</keyword>
<gene>
    <name evidence="6" type="ORF">SAMN02982927_02768</name>
</gene>
<dbReference type="InterPro" id="IPR013785">
    <property type="entry name" value="Aldolase_TIM"/>
</dbReference>
<evidence type="ECO:0000256" key="1">
    <source>
        <dbReference type="ARBA" id="ARBA00004761"/>
    </source>
</evidence>
<dbReference type="RefSeq" id="WP_245734279.1">
    <property type="nucleotide sequence ID" value="NZ_FOOY01000022.1"/>
</dbReference>
<evidence type="ECO:0000256" key="3">
    <source>
        <dbReference type="ARBA" id="ARBA00011233"/>
    </source>
</evidence>
<evidence type="ECO:0000313" key="7">
    <source>
        <dbReference type="Proteomes" id="UP000198752"/>
    </source>
</evidence>
<sequence length="234" mass="24706">MEPSLNGKKSGTKGSVLIMNDYEVLQKIKENGICAIVRGTTSDKMCKIADALLEGGVTTIEVTFNTPGAAEMIQELVQKYSDRMLIGAGTVLDSETAKVAIVSGASFILSPTLNVEMIKTCQRYSVLPVPGVTTPTEALTAWENGARIVKVFPAGVLGPNYIKQLKGPLSQIEMMAVGGVNVENFGDFIKAGATSAGIGGELVNKKLVEANDFKTITERAASFVKVFQGAVQSA</sequence>
<keyword evidence="5" id="KW-0119">Carbohydrate metabolism</keyword>
<dbReference type="GO" id="GO:0016829">
    <property type="term" value="F:lyase activity"/>
    <property type="evidence" value="ECO:0007669"/>
    <property type="project" value="UniProtKB-KW"/>
</dbReference>
<evidence type="ECO:0000256" key="5">
    <source>
        <dbReference type="ARBA" id="ARBA00023277"/>
    </source>
</evidence>
<dbReference type="CDD" id="cd00452">
    <property type="entry name" value="KDPG_aldolase"/>
    <property type="match status" value="1"/>
</dbReference>
<dbReference type="SUPFAM" id="SSF51569">
    <property type="entry name" value="Aldolase"/>
    <property type="match status" value="1"/>
</dbReference>
<name>A0A1I2UP89_9BACL</name>
<organism evidence="6 7">
    <name type="scientific">Sporolactobacillus nakayamae</name>
    <dbReference type="NCBI Taxonomy" id="269670"/>
    <lineage>
        <taxon>Bacteria</taxon>
        <taxon>Bacillati</taxon>
        <taxon>Bacillota</taxon>
        <taxon>Bacilli</taxon>
        <taxon>Bacillales</taxon>
        <taxon>Sporolactobacillaceae</taxon>
        <taxon>Sporolactobacillus</taxon>
    </lineage>
</organism>
<dbReference type="NCBIfam" id="TIGR01182">
    <property type="entry name" value="eda"/>
    <property type="match status" value="1"/>
</dbReference>
<comment type="subunit">
    <text evidence="3">Homotrimer.</text>
</comment>
<protein>
    <submittedName>
        <fullName evidence="6">2-keto-3-deoxy-phosphogluconate aldolase</fullName>
    </submittedName>
</protein>
<dbReference type="PANTHER" id="PTHR30246:SF1">
    <property type="entry name" value="2-DEHYDRO-3-DEOXY-6-PHOSPHOGALACTONATE ALDOLASE-RELATED"/>
    <property type="match status" value="1"/>
</dbReference>
<evidence type="ECO:0000256" key="2">
    <source>
        <dbReference type="ARBA" id="ARBA00006906"/>
    </source>
</evidence>
<dbReference type="Proteomes" id="UP000198752">
    <property type="component" value="Unassembled WGS sequence"/>
</dbReference>
<accession>A0A1I2UP89</accession>
<dbReference type="InterPro" id="IPR000887">
    <property type="entry name" value="Aldlse_KDPG_KHG"/>
</dbReference>
<dbReference type="Pfam" id="PF01081">
    <property type="entry name" value="Aldolase"/>
    <property type="match status" value="1"/>
</dbReference>
<comment type="similarity">
    <text evidence="2">Belongs to the KHG/KDPG aldolase family.</text>
</comment>
<keyword evidence="7" id="KW-1185">Reference proteome</keyword>
<dbReference type="AlphaFoldDB" id="A0A1I2UP89"/>
<dbReference type="NCBIfam" id="NF005119">
    <property type="entry name" value="PRK06552.1"/>
    <property type="match status" value="1"/>
</dbReference>
<dbReference type="EMBL" id="FOOY01000022">
    <property type="protein sequence ID" value="SFG78853.1"/>
    <property type="molecule type" value="Genomic_DNA"/>
</dbReference>
<evidence type="ECO:0000313" key="6">
    <source>
        <dbReference type="EMBL" id="SFG78853.1"/>
    </source>
</evidence>
<dbReference type="PANTHER" id="PTHR30246">
    <property type="entry name" value="2-KETO-3-DEOXY-6-PHOSPHOGLUCONATE ALDOLASE"/>
    <property type="match status" value="1"/>
</dbReference>